<evidence type="ECO:0000256" key="7">
    <source>
        <dbReference type="SAM" id="MobiDB-lite"/>
    </source>
</evidence>
<keyword evidence="5" id="KW-0206">Cytoskeleton</keyword>
<organism evidence="8 9">
    <name type="scientific">Daucus carota subsp. sativus</name>
    <name type="common">Carrot</name>
    <dbReference type="NCBI Taxonomy" id="79200"/>
    <lineage>
        <taxon>Eukaryota</taxon>
        <taxon>Viridiplantae</taxon>
        <taxon>Streptophyta</taxon>
        <taxon>Embryophyta</taxon>
        <taxon>Tracheophyta</taxon>
        <taxon>Spermatophyta</taxon>
        <taxon>Magnoliopsida</taxon>
        <taxon>eudicotyledons</taxon>
        <taxon>Gunneridae</taxon>
        <taxon>Pentapetalae</taxon>
        <taxon>asterids</taxon>
        <taxon>campanulids</taxon>
        <taxon>Apiales</taxon>
        <taxon>Apiaceae</taxon>
        <taxon>Apioideae</taxon>
        <taxon>Scandiceae</taxon>
        <taxon>Daucinae</taxon>
        <taxon>Daucus</taxon>
        <taxon>Daucus sect. Daucus</taxon>
    </lineage>
</organism>
<dbReference type="AlphaFoldDB" id="A0A165ZQY0"/>
<comment type="similarity">
    <text evidence="2">Belongs to the TPX2 family.</text>
</comment>
<evidence type="ECO:0000256" key="3">
    <source>
        <dbReference type="ARBA" id="ARBA00022490"/>
    </source>
</evidence>
<evidence type="ECO:0000256" key="2">
    <source>
        <dbReference type="ARBA" id="ARBA00005885"/>
    </source>
</evidence>
<dbReference type="GO" id="GO:0000226">
    <property type="term" value="P:microtubule cytoskeleton organization"/>
    <property type="evidence" value="ECO:0007669"/>
    <property type="project" value="InterPro"/>
</dbReference>
<dbReference type="InterPro" id="IPR027329">
    <property type="entry name" value="TPX2_C"/>
</dbReference>
<protein>
    <submittedName>
        <fullName evidence="8">Uncharacterized protein</fullName>
    </submittedName>
</protein>
<feature type="coiled-coil region" evidence="6">
    <location>
        <begin position="250"/>
        <end position="280"/>
    </location>
</feature>
<feature type="compositionally biased region" description="Polar residues" evidence="7">
    <location>
        <begin position="347"/>
        <end position="357"/>
    </location>
</feature>
<evidence type="ECO:0000256" key="4">
    <source>
        <dbReference type="ARBA" id="ARBA00022701"/>
    </source>
</evidence>
<reference evidence="8" key="2">
    <citation type="submission" date="2022-03" db="EMBL/GenBank/DDBJ databases">
        <title>Draft title - Genomic analysis of global carrot germplasm unveils the trajectory of domestication and the origin of high carotenoid orange carrot.</title>
        <authorList>
            <person name="Iorizzo M."/>
            <person name="Ellison S."/>
            <person name="Senalik D."/>
            <person name="Macko-Podgorni A."/>
            <person name="Grzebelus D."/>
            <person name="Bostan H."/>
            <person name="Rolling W."/>
            <person name="Curaba J."/>
            <person name="Simon P."/>
        </authorList>
    </citation>
    <scope>NUCLEOTIDE SEQUENCE</scope>
    <source>
        <tissue evidence="8">Leaf</tissue>
    </source>
</reference>
<feature type="region of interest" description="Disordered" evidence="7">
    <location>
        <begin position="82"/>
        <end position="166"/>
    </location>
</feature>
<evidence type="ECO:0000256" key="1">
    <source>
        <dbReference type="ARBA" id="ARBA00004245"/>
    </source>
</evidence>
<dbReference type="GO" id="GO:0008017">
    <property type="term" value="F:microtubule binding"/>
    <property type="evidence" value="ECO:0007669"/>
    <property type="project" value="InterPro"/>
</dbReference>
<feature type="compositionally biased region" description="Polar residues" evidence="7">
    <location>
        <begin position="217"/>
        <end position="228"/>
    </location>
</feature>
<dbReference type="Pfam" id="PF06886">
    <property type="entry name" value="TPX2"/>
    <property type="match status" value="1"/>
</dbReference>
<reference evidence="8" key="1">
    <citation type="journal article" date="2016" name="Nat. Genet.">
        <title>A high-quality carrot genome assembly provides new insights into carotenoid accumulation and asterid genome evolution.</title>
        <authorList>
            <person name="Iorizzo M."/>
            <person name="Ellison S."/>
            <person name="Senalik D."/>
            <person name="Zeng P."/>
            <person name="Satapoomin P."/>
            <person name="Huang J."/>
            <person name="Bowman M."/>
            <person name="Iovene M."/>
            <person name="Sanseverino W."/>
            <person name="Cavagnaro P."/>
            <person name="Yildiz M."/>
            <person name="Macko-Podgorni A."/>
            <person name="Moranska E."/>
            <person name="Grzebelus E."/>
            <person name="Grzebelus D."/>
            <person name="Ashrafi H."/>
            <person name="Zheng Z."/>
            <person name="Cheng S."/>
            <person name="Spooner D."/>
            <person name="Van Deynze A."/>
            <person name="Simon P."/>
        </authorList>
    </citation>
    <scope>NUCLEOTIDE SEQUENCE</scope>
    <source>
        <tissue evidence="8">Leaf</tissue>
    </source>
</reference>
<feature type="compositionally biased region" description="Basic residues" evidence="7">
    <location>
        <begin position="315"/>
        <end position="324"/>
    </location>
</feature>
<keyword evidence="9" id="KW-1185">Reference proteome</keyword>
<dbReference type="PANTHER" id="PTHR46372:SF2">
    <property type="entry name" value="PROTEIN WVD2-LIKE 3"/>
    <property type="match status" value="1"/>
</dbReference>
<feature type="compositionally biased region" description="Basic and acidic residues" evidence="7">
    <location>
        <begin position="367"/>
        <end position="405"/>
    </location>
</feature>
<evidence type="ECO:0000256" key="5">
    <source>
        <dbReference type="ARBA" id="ARBA00023212"/>
    </source>
</evidence>
<dbReference type="InterPro" id="IPR044806">
    <property type="entry name" value="WVD2/WDL1-4"/>
</dbReference>
<dbReference type="Proteomes" id="UP000077755">
    <property type="component" value="Chromosome 3"/>
</dbReference>
<keyword evidence="3" id="KW-0963">Cytoplasm</keyword>
<dbReference type="PANTHER" id="PTHR46372">
    <property type="entry name" value="PROTEIN WVD2-LIKE 3"/>
    <property type="match status" value="1"/>
</dbReference>
<feature type="region of interest" description="Disordered" evidence="7">
    <location>
        <begin position="31"/>
        <end position="57"/>
    </location>
</feature>
<feature type="region of interest" description="Disordered" evidence="7">
    <location>
        <begin position="293"/>
        <end position="449"/>
    </location>
</feature>
<evidence type="ECO:0000256" key="6">
    <source>
        <dbReference type="SAM" id="Coils"/>
    </source>
</evidence>
<comment type="subcellular location">
    <subcellularLocation>
        <location evidence="1">Cytoplasm</location>
        <location evidence="1">Cytoskeleton</location>
    </subcellularLocation>
</comment>
<feature type="region of interest" description="Disordered" evidence="7">
    <location>
        <begin position="181"/>
        <end position="228"/>
    </location>
</feature>
<name>A0A165ZQY0_DAUCS</name>
<proteinExistence type="inferred from homology"/>
<sequence>MECGVGIQLENESVVVDKTIVGDQVLDVEKEAGEGGFGSSGEKVESSETALESKLASPDKVTRAISKNSKALVRPAFKKATKLAGERPSLTQGGSFPAKGLGANAIGKSVDGHPTQSSAKHAGADRSKTEVPVSNGAANSVSRRASTGLSTNGASKGLASASVEQSTLVSVPSVHQSMPVLTNGTATCPPPDGFLSADQPTKSDKATLSSTEEDAHSPSSSNVAGVHCKSSTLGFSSRLEVRAEKRREFFSKLEEKIHAKEVEKNNMQEKSKESQEAEIKILRKSLKFKAAPLPSFYKEPPPKVELKKMPTTRARSPKLGRRKSYSGTRNSLEGGSGHVSREHDTSTKSMQVKYTNKPNRKSLPNLHSRESISAKTEGKSSKLKQRETVAKGEDMKATADKEQASKTESVNPPELEDVKLEKNPPGNTELLANSAHPFVPETEVTLNGG</sequence>
<accession>A0A165ZQY0</accession>
<keyword evidence="6" id="KW-0175">Coiled coil</keyword>
<dbReference type="OrthoDB" id="1939285at2759"/>
<dbReference type="KEGG" id="dcr:108215265"/>
<gene>
    <name evidence="8" type="ORF">DCAR_0310265</name>
</gene>
<dbReference type="Gramene" id="KZN00318">
    <property type="protein sequence ID" value="KZN00318"/>
    <property type="gene ID" value="DCAR_009072"/>
</dbReference>
<evidence type="ECO:0000313" key="9">
    <source>
        <dbReference type="Proteomes" id="UP000077755"/>
    </source>
</evidence>
<dbReference type="GO" id="GO:0005874">
    <property type="term" value="C:microtubule"/>
    <property type="evidence" value="ECO:0007669"/>
    <property type="project" value="UniProtKB-KW"/>
</dbReference>
<evidence type="ECO:0000313" key="8">
    <source>
        <dbReference type="EMBL" id="WOG91017.1"/>
    </source>
</evidence>
<feature type="compositionally biased region" description="Polar residues" evidence="7">
    <location>
        <begin position="136"/>
        <end position="154"/>
    </location>
</feature>
<keyword evidence="4" id="KW-0493">Microtubule</keyword>
<dbReference type="EMBL" id="CP093345">
    <property type="protein sequence ID" value="WOG91017.1"/>
    <property type="molecule type" value="Genomic_DNA"/>
</dbReference>